<organism evidence="2">
    <name type="scientific">marine sediment metagenome</name>
    <dbReference type="NCBI Taxonomy" id="412755"/>
    <lineage>
        <taxon>unclassified sequences</taxon>
        <taxon>metagenomes</taxon>
        <taxon>ecological metagenomes</taxon>
    </lineage>
</organism>
<proteinExistence type="predicted"/>
<sequence length="43" mass="4676">VFRLLGYSSRSTYALTLAAAPVFGAVWVPLYGLGVWGLIEDVF</sequence>
<keyword evidence="1" id="KW-0812">Transmembrane</keyword>
<keyword evidence="1" id="KW-0472">Membrane</keyword>
<dbReference type="AlphaFoldDB" id="A0A0F8XM65"/>
<keyword evidence="1" id="KW-1133">Transmembrane helix</keyword>
<comment type="caution">
    <text evidence="2">The sequence shown here is derived from an EMBL/GenBank/DDBJ whole genome shotgun (WGS) entry which is preliminary data.</text>
</comment>
<reference evidence="2" key="1">
    <citation type="journal article" date="2015" name="Nature">
        <title>Complex archaea that bridge the gap between prokaryotes and eukaryotes.</title>
        <authorList>
            <person name="Spang A."/>
            <person name="Saw J.H."/>
            <person name="Jorgensen S.L."/>
            <person name="Zaremba-Niedzwiedzka K."/>
            <person name="Martijn J."/>
            <person name="Lind A.E."/>
            <person name="van Eijk R."/>
            <person name="Schleper C."/>
            <person name="Guy L."/>
            <person name="Ettema T.J."/>
        </authorList>
    </citation>
    <scope>NUCLEOTIDE SEQUENCE</scope>
</reference>
<feature type="transmembrane region" description="Helical" evidence="1">
    <location>
        <begin position="12"/>
        <end position="39"/>
    </location>
</feature>
<evidence type="ECO:0000256" key="1">
    <source>
        <dbReference type="SAM" id="Phobius"/>
    </source>
</evidence>
<accession>A0A0F8XM65</accession>
<gene>
    <name evidence="2" type="ORF">LCGC14_2927880</name>
</gene>
<feature type="non-terminal residue" evidence="2">
    <location>
        <position position="1"/>
    </location>
</feature>
<name>A0A0F8XM65_9ZZZZ</name>
<evidence type="ECO:0000313" key="2">
    <source>
        <dbReference type="EMBL" id="KKK70048.1"/>
    </source>
</evidence>
<protein>
    <submittedName>
        <fullName evidence="2">Uncharacterized protein</fullName>
    </submittedName>
</protein>
<dbReference type="EMBL" id="LAZR01058367">
    <property type="protein sequence ID" value="KKK70048.1"/>
    <property type="molecule type" value="Genomic_DNA"/>
</dbReference>